<evidence type="ECO:0000313" key="4">
    <source>
        <dbReference type="Proteomes" id="UP000016986"/>
    </source>
</evidence>
<dbReference type="Gene3D" id="3.40.50.620">
    <property type="entry name" value="HUPs"/>
    <property type="match status" value="1"/>
</dbReference>
<evidence type="ECO:0000256" key="1">
    <source>
        <dbReference type="ARBA" id="ARBA00008791"/>
    </source>
</evidence>
<dbReference type="Proteomes" id="UP000016986">
    <property type="component" value="Unassembled WGS sequence"/>
</dbReference>
<dbReference type="eggNOG" id="arCOG02053">
    <property type="taxonomic scope" value="Archaea"/>
</dbReference>
<organism evidence="3 4">
    <name type="scientific">Halarchaeum acidiphilum MH1-52-1</name>
    <dbReference type="NCBI Taxonomy" id="1261545"/>
    <lineage>
        <taxon>Archaea</taxon>
        <taxon>Methanobacteriati</taxon>
        <taxon>Methanobacteriota</taxon>
        <taxon>Stenosarchaea group</taxon>
        <taxon>Halobacteria</taxon>
        <taxon>Halobacteriales</taxon>
        <taxon>Halobacteriaceae</taxon>
    </lineage>
</organism>
<dbReference type="PRINTS" id="PR01438">
    <property type="entry name" value="UNVRSLSTRESS"/>
</dbReference>
<keyword evidence="4" id="KW-1185">Reference proteome</keyword>
<dbReference type="PANTHER" id="PTHR46268">
    <property type="entry name" value="STRESS RESPONSE PROTEIN NHAX"/>
    <property type="match status" value="1"/>
</dbReference>
<evidence type="ECO:0000313" key="3">
    <source>
        <dbReference type="EMBL" id="GAD53749.1"/>
    </source>
</evidence>
<proteinExistence type="inferred from homology"/>
<dbReference type="PANTHER" id="PTHR46268:SF24">
    <property type="entry name" value="UNIVERSAL STRESS PROTEIN"/>
    <property type="match status" value="1"/>
</dbReference>
<gene>
    <name evidence="3" type="ORF">MBEHAL_2509</name>
</gene>
<reference evidence="3 4" key="1">
    <citation type="submission" date="2013-09" db="EMBL/GenBank/DDBJ databases">
        <title>Whole genome sequencing of Halarchaeum acidiphilum strain MH1-52-1.</title>
        <authorList>
            <person name="Shimane Y."/>
            <person name="Minegishi H."/>
            <person name="Nishi S."/>
            <person name="Echigo A."/>
            <person name="Shuto A."/>
            <person name="Konishi M."/>
            <person name="Ito T."/>
            <person name="Ohkuma M."/>
            <person name="Ohta Y."/>
            <person name="Nagano Y."/>
            <person name="Tsubouchi T."/>
            <person name="Mori K."/>
            <person name="Usui K."/>
            <person name="Kamekura M."/>
            <person name="Usami R."/>
            <person name="Takaki Y."/>
            <person name="Hatada Y."/>
        </authorList>
    </citation>
    <scope>NUCLEOTIDE SEQUENCE [LARGE SCALE GENOMIC DNA]</scope>
    <source>
        <strain evidence="3 4">JCM 16109</strain>
    </source>
</reference>
<dbReference type="InterPro" id="IPR006016">
    <property type="entry name" value="UspA"/>
</dbReference>
<dbReference type="RefSeq" id="WP_020222393.1">
    <property type="nucleotide sequence ID" value="NZ_BANO01000221.1"/>
</dbReference>
<dbReference type="EMBL" id="BATA01000096">
    <property type="protein sequence ID" value="GAD53749.1"/>
    <property type="molecule type" value="Genomic_DNA"/>
</dbReference>
<feature type="domain" description="UspA" evidence="2">
    <location>
        <begin position="2"/>
        <end position="141"/>
    </location>
</feature>
<dbReference type="CDD" id="cd00293">
    <property type="entry name" value="USP-like"/>
    <property type="match status" value="1"/>
</dbReference>
<dbReference type="Pfam" id="PF00582">
    <property type="entry name" value="Usp"/>
    <property type="match status" value="1"/>
</dbReference>
<dbReference type="AlphaFoldDB" id="U3A7U2"/>
<sequence length="141" mass="15675">MTRILVPIDGSEQSHDALDYALEEFQSDDITVINIIDPIEAGYTAQATVPGYSEEWYEQAEAEAEDLFEDAQDTADEYGVELDTVTEVGRPSRTIVNYADENDYDHIIMGSHGREGISRVLLGSVAESVVRRSHVPVTIIR</sequence>
<dbReference type="InterPro" id="IPR006015">
    <property type="entry name" value="Universal_stress_UspA"/>
</dbReference>
<name>U3A7U2_9EURY</name>
<evidence type="ECO:0000259" key="2">
    <source>
        <dbReference type="Pfam" id="PF00582"/>
    </source>
</evidence>
<comment type="caution">
    <text evidence="3">The sequence shown here is derived from an EMBL/GenBank/DDBJ whole genome shotgun (WGS) entry which is preliminary data.</text>
</comment>
<dbReference type="SUPFAM" id="SSF52402">
    <property type="entry name" value="Adenine nucleotide alpha hydrolases-like"/>
    <property type="match status" value="1"/>
</dbReference>
<protein>
    <submittedName>
        <fullName evidence="3">Universal stress protein</fullName>
    </submittedName>
</protein>
<accession>U3A7U2</accession>
<dbReference type="OrthoDB" id="105697at2157"/>
<dbReference type="InterPro" id="IPR014729">
    <property type="entry name" value="Rossmann-like_a/b/a_fold"/>
</dbReference>
<comment type="similarity">
    <text evidence="1">Belongs to the universal stress protein A family.</text>
</comment>